<accession>A0A7V6A3G2</accession>
<dbReference type="InterPro" id="IPR003795">
    <property type="entry name" value="DUF192"/>
</dbReference>
<proteinExistence type="predicted"/>
<name>A0A7V6A3G2_9BACT</name>
<gene>
    <name evidence="1" type="ORF">ENV52_07630</name>
</gene>
<protein>
    <submittedName>
        <fullName evidence="1">DUF192 domain-containing protein</fullName>
    </submittedName>
</protein>
<dbReference type="Pfam" id="PF02643">
    <property type="entry name" value="DUF192"/>
    <property type="match status" value="1"/>
</dbReference>
<dbReference type="EMBL" id="DTGR01000124">
    <property type="protein sequence ID" value="HHS29554.1"/>
    <property type="molecule type" value="Genomic_DNA"/>
</dbReference>
<organism evidence="1">
    <name type="scientific">Desulfobacca acetoxidans</name>
    <dbReference type="NCBI Taxonomy" id="60893"/>
    <lineage>
        <taxon>Bacteria</taxon>
        <taxon>Pseudomonadati</taxon>
        <taxon>Thermodesulfobacteriota</taxon>
        <taxon>Desulfobaccia</taxon>
        <taxon>Desulfobaccales</taxon>
        <taxon>Desulfobaccaceae</taxon>
        <taxon>Desulfobacca</taxon>
    </lineage>
</organism>
<dbReference type="AlphaFoldDB" id="A0A7V6A3G2"/>
<dbReference type="PANTHER" id="PTHR37953">
    <property type="entry name" value="UPF0127 PROTEIN MJ1496"/>
    <property type="match status" value="1"/>
</dbReference>
<reference evidence="1" key="1">
    <citation type="journal article" date="2020" name="mSystems">
        <title>Genome- and Community-Level Interaction Insights into Carbon Utilization and Element Cycling Functions of Hydrothermarchaeota in Hydrothermal Sediment.</title>
        <authorList>
            <person name="Zhou Z."/>
            <person name="Liu Y."/>
            <person name="Xu W."/>
            <person name="Pan J."/>
            <person name="Luo Z.H."/>
            <person name="Li M."/>
        </authorList>
    </citation>
    <scope>NUCLEOTIDE SEQUENCE [LARGE SCALE GENOMIC DNA]</scope>
    <source>
        <strain evidence="1">SpSt-767</strain>
    </source>
</reference>
<comment type="caution">
    <text evidence="1">The sequence shown here is derived from an EMBL/GenBank/DDBJ whole genome shotgun (WGS) entry which is preliminary data.</text>
</comment>
<evidence type="ECO:0000313" key="1">
    <source>
        <dbReference type="EMBL" id="HHS29554.1"/>
    </source>
</evidence>
<dbReference type="InterPro" id="IPR038695">
    <property type="entry name" value="Saro_0823-like_sf"/>
</dbReference>
<dbReference type="Gene3D" id="2.60.120.1140">
    <property type="entry name" value="Protein of unknown function DUF192"/>
    <property type="match status" value="1"/>
</dbReference>
<dbReference type="PANTHER" id="PTHR37953:SF1">
    <property type="entry name" value="UPF0127 PROTEIN MJ1496"/>
    <property type="match status" value="1"/>
</dbReference>
<sequence length="159" mass="16860">MSRRSLQVLVVAATVLLAAPVWGQEFAKTGNLLTHLTIGNVPVTAEVVSTPEQLYQGLSHRTSLPEGHGMLFLLKEAGLHAFCMRDMLFSIDIIWIAGGKVVGIAPDLSPSFQGNITPPVPVRLVLEVPGGFAARHGLKVGDPVTLQLPGVAGEEPNKP</sequence>